<reference evidence="8 10" key="2">
    <citation type="submission" date="2018-12" db="EMBL/GenBank/DDBJ databases">
        <authorList>
            <consortium name="Pathogen Informatics"/>
        </authorList>
    </citation>
    <scope>NUCLEOTIDE SEQUENCE [LARGE SCALE GENOMIC DNA]</scope>
    <source>
        <strain evidence="8 10">NCTC12735</strain>
        <plasmid evidence="10">13</plasmid>
    </source>
</reference>
<organism evidence="7 9">
    <name type="scientific">Legionella adelaidensis</name>
    <dbReference type="NCBI Taxonomy" id="45056"/>
    <lineage>
        <taxon>Bacteria</taxon>
        <taxon>Pseudomonadati</taxon>
        <taxon>Pseudomonadota</taxon>
        <taxon>Gammaproteobacteria</taxon>
        <taxon>Legionellales</taxon>
        <taxon>Legionellaceae</taxon>
        <taxon>Legionella</taxon>
    </lineage>
</organism>
<keyword evidence="9" id="KW-1185">Reference proteome</keyword>
<keyword evidence="6" id="KW-0325">Glycoprotein</keyword>
<dbReference type="AlphaFoldDB" id="A0A0W0R1X9"/>
<dbReference type="Gene3D" id="1.10.575.10">
    <property type="entry name" value="P1 Nuclease"/>
    <property type="match status" value="1"/>
</dbReference>
<geneLocation type="plasmid" evidence="8 10">
    <name>13</name>
</geneLocation>
<reference evidence="7 9" key="1">
    <citation type="submission" date="2015-11" db="EMBL/GenBank/DDBJ databases">
        <title>Identification of large and diverse effector repertoires of 38 Legionella species.</title>
        <authorList>
            <person name="Burstein D."/>
            <person name="Amaro F."/>
            <person name="Zusman T."/>
            <person name="Lifshitz Z."/>
            <person name="Cohen O."/>
            <person name="Gilbert J.A."/>
            <person name="Pupko T."/>
            <person name="Shuman H.A."/>
            <person name="Segal G."/>
        </authorList>
    </citation>
    <scope>NUCLEOTIDE SEQUENCE [LARGE SCALE GENOMIC DNA]</scope>
    <source>
        <strain evidence="7 9">1762-AUS-E</strain>
    </source>
</reference>
<keyword evidence="1" id="KW-0540">Nuclease</keyword>
<keyword evidence="4" id="KW-0378">Hydrolase</keyword>
<dbReference type="Pfam" id="PF02265">
    <property type="entry name" value="S1-P1_nuclease"/>
    <property type="match status" value="1"/>
</dbReference>
<evidence type="ECO:0000313" key="8">
    <source>
        <dbReference type="EMBL" id="VEH85373.1"/>
    </source>
</evidence>
<evidence type="ECO:0000313" key="10">
    <source>
        <dbReference type="Proteomes" id="UP000281170"/>
    </source>
</evidence>
<dbReference type="CDD" id="cd11010">
    <property type="entry name" value="S1-P1_nuclease"/>
    <property type="match status" value="1"/>
</dbReference>
<keyword evidence="2" id="KW-0479">Metal-binding</keyword>
<dbReference type="EMBL" id="LNKA01000010">
    <property type="protein sequence ID" value="KTC65107.1"/>
    <property type="molecule type" value="Genomic_DNA"/>
</dbReference>
<dbReference type="GO" id="GO:0046872">
    <property type="term" value="F:metal ion binding"/>
    <property type="evidence" value="ECO:0007669"/>
    <property type="project" value="UniProtKB-KW"/>
</dbReference>
<evidence type="ECO:0000256" key="4">
    <source>
        <dbReference type="ARBA" id="ARBA00022801"/>
    </source>
</evidence>
<sequence length="279" mass="31454">MVLFLITFQIFSWNALGHRAIVQIAMHHLTPHAKHTFASFNQALDTDQKYQSLVNAATWLDDLRFHDSNWFNTIHYCDLAFAYDETPLPSVPYINAIWGINEAKHTLLSNRANAQDKGLALRILLHVVGDIHQPLHSATLVSKEHPKGDLGGNLFHLGENPVADNLHSYWDKGGGLLSQHYSNHQFETFVAEIERKWPCAKLNQESKSAKLWGDESHRLAKEVAYQLGVGEIPSSQYQQTVKNISEERISLAGCRLASVLNGIDAKLMQREHMVELSDG</sequence>
<dbReference type="EMBL" id="LR134422">
    <property type="protein sequence ID" value="VEH85373.1"/>
    <property type="molecule type" value="Genomic_DNA"/>
</dbReference>
<keyword evidence="5" id="KW-1015">Disulfide bond</keyword>
<dbReference type="PANTHER" id="PTHR33146:SF10">
    <property type="entry name" value="STRAND-SPECIFIC NUCLEASE, PUTATIVE-RELATED"/>
    <property type="match status" value="1"/>
</dbReference>
<evidence type="ECO:0000256" key="3">
    <source>
        <dbReference type="ARBA" id="ARBA00022759"/>
    </source>
</evidence>
<dbReference type="GO" id="GO:0003676">
    <property type="term" value="F:nucleic acid binding"/>
    <property type="evidence" value="ECO:0007669"/>
    <property type="project" value="InterPro"/>
</dbReference>
<keyword evidence="3" id="KW-0255">Endonuclease</keyword>
<evidence type="ECO:0000256" key="2">
    <source>
        <dbReference type="ARBA" id="ARBA00022723"/>
    </source>
</evidence>
<dbReference type="GO" id="GO:0016788">
    <property type="term" value="F:hydrolase activity, acting on ester bonds"/>
    <property type="evidence" value="ECO:0007669"/>
    <property type="project" value="InterPro"/>
</dbReference>
<dbReference type="STRING" id="45056.Lade_1630"/>
<dbReference type="PANTHER" id="PTHR33146">
    <property type="entry name" value="ENDONUCLEASE 4"/>
    <property type="match status" value="1"/>
</dbReference>
<dbReference type="SUPFAM" id="SSF48537">
    <property type="entry name" value="Phospholipase C/P1 nuclease"/>
    <property type="match status" value="1"/>
</dbReference>
<dbReference type="InterPro" id="IPR003154">
    <property type="entry name" value="S1/P1nuclease"/>
</dbReference>
<evidence type="ECO:0000313" key="7">
    <source>
        <dbReference type="EMBL" id="KTC65107.1"/>
    </source>
</evidence>
<gene>
    <name evidence="7" type="ORF">Lade_1630</name>
    <name evidence="8" type="ORF">NCTC12735_01000</name>
</gene>
<dbReference type="GO" id="GO:0006308">
    <property type="term" value="P:DNA catabolic process"/>
    <property type="evidence" value="ECO:0007669"/>
    <property type="project" value="InterPro"/>
</dbReference>
<dbReference type="KEGG" id="ladl:NCTC12735_01000"/>
<dbReference type="GO" id="GO:0004519">
    <property type="term" value="F:endonuclease activity"/>
    <property type="evidence" value="ECO:0007669"/>
    <property type="project" value="UniProtKB-KW"/>
</dbReference>
<accession>A0A0W0R1X9</accession>
<dbReference type="Proteomes" id="UP000281170">
    <property type="component" value="Plasmid 13"/>
</dbReference>
<dbReference type="InterPro" id="IPR008947">
    <property type="entry name" value="PLipase_C/P1_nuclease_dom_sf"/>
</dbReference>
<keyword evidence="8" id="KW-0614">Plasmid</keyword>
<evidence type="ECO:0000256" key="6">
    <source>
        <dbReference type="ARBA" id="ARBA00023180"/>
    </source>
</evidence>
<name>A0A0W0R1X9_9GAMM</name>
<dbReference type="PATRIC" id="fig|45056.6.peg.1681"/>
<dbReference type="Proteomes" id="UP000054859">
    <property type="component" value="Unassembled WGS sequence"/>
</dbReference>
<proteinExistence type="predicted"/>
<evidence type="ECO:0000256" key="1">
    <source>
        <dbReference type="ARBA" id="ARBA00022722"/>
    </source>
</evidence>
<evidence type="ECO:0000256" key="5">
    <source>
        <dbReference type="ARBA" id="ARBA00023157"/>
    </source>
</evidence>
<protein>
    <submittedName>
        <fullName evidence="7">3'-nucleotidase/nuclease</fullName>
    </submittedName>
</protein>
<evidence type="ECO:0000313" key="9">
    <source>
        <dbReference type="Proteomes" id="UP000054859"/>
    </source>
</evidence>